<dbReference type="Gene3D" id="3.40.630.190">
    <property type="entry name" value="LCP protein"/>
    <property type="match status" value="1"/>
</dbReference>
<dbReference type="Pfam" id="PF03816">
    <property type="entry name" value="LytR_cpsA_psr"/>
    <property type="match status" value="1"/>
</dbReference>
<dbReference type="InterPro" id="IPR050922">
    <property type="entry name" value="LytR/CpsA/Psr_CW_biosynth"/>
</dbReference>
<keyword evidence="2" id="KW-1133">Transmembrane helix</keyword>
<name>A0ABR9RQ27_9ACTN</name>
<feature type="transmembrane region" description="Helical" evidence="2">
    <location>
        <begin position="25"/>
        <end position="43"/>
    </location>
</feature>
<evidence type="ECO:0000256" key="1">
    <source>
        <dbReference type="ARBA" id="ARBA00006068"/>
    </source>
</evidence>
<dbReference type="EMBL" id="JADCSA010000002">
    <property type="protein sequence ID" value="MBE7323613.1"/>
    <property type="molecule type" value="Genomic_DNA"/>
</dbReference>
<feature type="domain" description="Cell envelope-related transcriptional attenuator" evidence="3">
    <location>
        <begin position="90"/>
        <end position="234"/>
    </location>
</feature>
<dbReference type="RefSeq" id="WP_193636927.1">
    <property type="nucleotide sequence ID" value="NZ_JADCSA010000002.1"/>
</dbReference>
<comment type="similarity">
    <text evidence="1">Belongs to the LytR/CpsA/Psr (LCP) family.</text>
</comment>
<evidence type="ECO:0000256" key="2">
    <source>
        <dbReference type="SAM" id="Phobius"/>
    </source>
</evidence>
<keyword evidence="2" id="KW-0472">Membrane</keyword>
<dbReference type="Proteomes" id="UP000756387">
    <property type="component" value="Unassembled WGS sequence"/>
</dbReference>
<accession>A0ABR9RQ27</accession>
<evidence type="ECO:0000259" key="3">
    <source>
        <dbReference type="Pfam" id="PF03816"/>
    </source>
</evidence>
<dbReference type="InterPro" id="IPR004474">
    <property type="entry name" value="LytR_CpsA_psr"/>
</dbReference>
<organism evidence="4 5">
    <name type="scientific">Nocardioides malaquae</name>
    <dbReference type="NCBI Taxonomy" id="2773426"/>
    <lineage>
        <taxon>Bacteria</taxon>
        <taxon>Bacillati</taxon>
        <taxon>Actinomycetota</taxon>
        <taxon>Actinomycetes</taxon>
        <taxon>Propionibacteriales</taxon>
        <taxon>Nocardioidaceae</taxon>
        <taxon>Nocardioides</taxon>
    </lineage>
</organism>
<comment type="caution">
    <text evidence="4">The sequence shown here is derived from an EMBL/GenBank/DDBJ whole genome shotgun (WGS) entry which is preliminary data.</text>
</comment>
<protein>
    <submittedName>
        <fullName evidence="4">LCP family protein</fullName>
    </submittedName>
</protein>
<keyword evidence="5" id="KW-1185">Reference proteome</keyword>
<dbReference type="PANTHER" id="PTHR33392">
    <property type="entry name" value="POLYISOPRENYL-TEICHOIC ACID--PEPTIDOGLYCAN TEICHOIC ACID TRANSFERASE TAGU"/>
    <property type="match status" value="1"/>
</dbReference>
<dbReference type="PANTHER" id="PTHR33392:SF6">
    <property type="entry name" value="POLYISOPRENYL-TEICHOIC ACID--PEPTIDOGLYCAN TEICHOIC ACID TRANSFERASE TAGU"/>
    <property type="match status" value="1"/>
</dbReference>
<dbReference type="NCBIfam" id="TIGR00350">
    <property type="entry name" value="lytR_cpsA_psr"/>
    <property type="match status" value="1"/>
</dbReference>
<reference evidence="4 5" key="1">
    <citation type="submission" date="2020-10" db="EMBL/GenBank/DDBJ databases">
        <title>Nocardioides sp. isolated from sludge.</title>
        <authorList>
            <person name="Zhang X."/>
        </authorList>
    </citation>
    <scope>NUCLEOTIDE SEQUENCE [LARGE SCALE GENOMIC DNA]</scope>
    <source>
        <strain evidence="4 5">Y6</strain>
    </source>
</reference>
<evidence type="ECO:0000313" key="4">
    <source>
        <dbReference type="EMBL" id="MBE7323613.1"/>
    </source>
</evidence>
<sequence length="320" mass="34646">MTTTTTTSSSAPVRTPRAGRRRFRTVVRVLALAAVLAVTGLVVPDSEVASTRVALVKVERSHAVDLSPDVVWILGIGSDARPWEDMTRTRGDALQLVGIHTKTGAATAIGIARDSWVDIPGHGRNRINAALTFGGPQLQARTVAGLVGIEPDYVMVTRFEGFEGMVREIGPIEVNNPYFFADANLKREGFRAGRIKLGWYDAMAYSRIRKGLTNGDFGRSSNQQKVIRGIHRRILEKQREPGFVERGVAAVLRHTDTDASPVELYRIAQAIGKVKPGKVSTCVVQGSLGQAGAASVVFPDVAAARRYGDDARKDATIDRC</sequence>
<keyword evidence="2" id="KW-0812">Transmembrane</keyword>
<evidence type="ECO:0000313" key="5">
    <source>
        <dbReference type="Proteomes" id="UP000756387"/>
    </source>
</evidence>
<proteinExistence type="inferred from homology"/>
<gene>
    <name evidence="4" type="ORF">IEQ44_02970</name>
</gene>